<evidence type="ECO:0000313" key="3">
    <source>
        <dbReference type="Proteomes" id="UP000287547"/>
    </source>
</evidence>
<protein>
    <recommendedName>
        <fullName evidence="4">NHL repeat-containing protein</fullName>
    </recommendedName>
</protein>
<proteinExistence type="predicted"/>
<dbReference type="InterPro" id="IPR001258">
    <property type="entry name" value="NHL_repeat"/>
</dbReference>
<dbReference type="SUPFAM" id="SSF101898">
    <property type="entry name" value="NHL repeat"/>
    <property type="match status" value="1"/>
</dbReference>
<dbReference type="AlphaFoldDB" id="A0A428Z4W2"/>
<dbReference type="RefSeq" id="WP_037268078.1">
    <property type="nucleotide sequence ID" value="NZ_QHKI01000025.1"/>
</dbReference>
<dbReference type="EMBL" id="QHKI01000025">
    <property type="protein sequence ID" value="RSM81677.1"/>
    <property type="molecule type" value="Genomic_DNA"/>
</dbReference>
<dbReference type="Pfam" id="PF01436">
    <property type="entry name" value="NHL"/>
    <property type="match status" value="1"/>
</dbReference>
<keyword evidence="1" id="KW-0677">Repeat</keyword>
<evidence type="ECO:0008006" key="4">
    <source>
        <dbReference type="Google" id="ProtNLM"/>
    </source>
</evidence>
<dbReference type="InterPro" id="IPR011042">
    <property type="entry name" value="6-blade_b-propeller_TolB-like"/>
</dbReference>
<gene>
    <name evidence="2" type="ORF">DMH04_27820</name>
</gene>
<comment type="caution">
    <text evidence="2">The sequence shown here is derived from an EMBL/GenBank/DDBJ whole genome shotgun (WGS) entry which is preliminary data.</text>
</comment>
<accession>A0A428Z4W2</accession>
<dbReference type="Gene3D" id="2.120.10.30">
    <property type="entry name" value="TolB, C-terminal domain"/>
    <property type="match status" value="1"/>
</dbReference>
<evidence type="ECO:0000313" key="2">
    <source>
        <dbReference type="EMBL" id="RSM81677.1"/>
    </source>
</evidence>
<dbReference type="Proteomes" id="UP000287547">
    <property type="component" value="Unassembled WGS sequence"/>
</dbReference>
<sequence>MPWLGRVGADLGYVSAVAVSQAGNGLAGDESGGMATASTVDLPTGVALDGAGNFYVADTSNYRDCHAAAAGPWPAATGGAMRAYYYAL</sequence>
<reference evidence="2 3" key="1">
    <citation type="submission" date="2018-05" db="EMBL/GenBank/DDBJ databases">
        <title>Evolution of GPA BGCs.</title>
        <authorList>
            <person name="Waglechner N."/>
            <person name="Wright G.D."/>
        </authorList>
    </citation>
    <scope>NUCLEOTIDE SEQUENCE [LARGE SCALE GENOMIC DNA]</scope>
    <source>
        <strain evidence="2 3">A82846</strain>
    </source>
</reference>
<evidence type="ECO:0000256" key="1">
    <source>
        <dbReference type="ARBA" id="ARBA00022737"/>
    </source>
</evidence>
<organism evidence="2 3">
    <name type="scientific">Kibdelosporangium aridum</name>
    <dbReference type="NCBI Taxonomy" id="2030"/>
    <lineage>
        <taxon>Bacteria</taxon>
        <taxon>Bacillati</taxon>
        <taxon>Actinomycetota</taxon>
        <taxon>Actinomycetes</taxon>
        <taxon>Pseudonocardiales</taxon>
        <taxon>Pseudonocardiaceae</taxon>
        <taxon>Kibdelosporangium</taxon>
    </lineage>
</organism>
<name>A0A428Z4W2_KIBAR</name>